<reference evidence="7" key="1">
    <citation type="submission" date="2016-06" db="UniProtKB">
        <authorList>
            <consortium name="WormBaseParasite"/>
        </authorList>
    </citation>
    <scope>IDENTIFICATION</scope>
</reference>
<dbReference type="SMART" id="SM00209">
    <property type="entry name" value="TSP1"/>
    <property type="match status" value="1"/>
</dbReference>
<dbReference type="EMBL" id="UYRT01102419">
    <property type="protein sequence ID" value="VDN43299.1"/>
    <property type="molecule type" value="Genomic_DNA"/>
</dbReference>
<dbReference type="InterPro" id="IPR036383">
    <property type="entry name" value="TSP1_rpt_sf"/>
</dbReference>
<keyword evidence="2" id="KW-0964">Secreted</keyword>
<evidence type="ECO:0000313" key="6">
    <source>
        <dbReference type="Proteomes" id="UP000271098"/>
    </source>
</evidence>
<reference evidence="5 6" key="2">
    <citation type="submission" date="2018-11" db="EMBL/GenBank/DDBJ databases">
        <authorList>
            <consortium name="Pathogen Informatics"/>
        </authorList>
    </citation>
    <scope>NUCLEOTIDE SEQUENCE [LARGE SCALE GENOMIC DNA]</scope>
</reference>
<dbReference type="Pfam" id="PF19030">
    <property type="entry name" value="TSP1_ADAMTS"/>
    <property type="match status" value="1"/>
</dbReference>
<organism evidence="7">
    <name type="scientific">Gongylonema pulchrum</name>
    <dbReference type="NCBI Taxonomy" id="637853"/>
    <lineage>
        <taxon>Eukaryota</taxon>
        <taxon>Metazoa</taxon>
        <taxon>Ecdysozoa</taxon>
        <taxon>Nematoda</taxon>
        <taxon>Chromadorea</taxon>
        <taxon>Rhabditida</taxon>
        <taxon>Spirurina</taxon>
        <taxon>Spiruromorpha</taxon>
        <taxon>Spiruroidea</taxon>
        <taxon>Gongylonematidae</taxon>
        <taxon>Gongylonema</taxon>
    </lineage>
</organism>
<evidence type="ECO:0000256" key="3">
    <source>
        <dbReference type="ARBA" id="ARBA00022729"/>
    </source>
</evidence>
<evidence type="ECO:0000256" key="4">
    <source>
        <dbReference type="ARBA" id="ARBA00022737"/>
    </source>
</evidence>
<name>A0A183EUX6_9BILA</name>
<dbReference type="AlphaFoldDB" id="A0A183EUX6"/>
<evidence type="ECO:0000313" key="7">
    <source>
        <dbReference type="WBParaSite" id="GPUH_0002479701-mRNA-1"/>
    </source>
</evidence>
<evidence type="ECO:0000256" key="1">
    <source>
        <dbReference type="ARBA" id="ARBA00004613"/>
    </source>
</evidence>
<dbReference type="SUPFAM" id="SSF82895">
    <property type="entry name" value="TSP-1 type 1 repeat"/>
    <property type="match status" value="1"/>
</dbReference>
<evidence type="ECO:0000313" key="5">
    <source>
        <dbReference type="EMBL" id="VDN43299.1"/>
    </source>
</evidence>
<dbReference type="GO" id="GO:0009653">
    <property type="term" value="P:anatomical structure morphogenesis"/>
    <property type="evidence" value="ECO:0007669"/>
    <property type="project" value="UniProtKB-ARBA"/>
</dbReference>
<dbReference type="FunFam" id="2.20.100.10:FF:000005">
    <property type="entry name" value="ADAM metallopeptidase with thrombospondin type 1 motif 9"/>
    <property type="match status" value="1"/>
</dbReference>
<dbReference type="GO" id="GO:0005576">
    <property type="term" value="C:extracellular region"/>
    <property type="evidence" value="ECO:0007669"/>
    <property type="project" value="UniProtKB-SubCell"/>
</dbReference>
<dbReference type="InterPro" id="IPR000884">
    <property type="entry name" value="TSP1_rpt"/>
</dbReference>
<dbReference type="Gene3D" id="2.20.100.10">
    <property type="entry name" value="Thrombospondin type-1 (TSP1) repeat"/>
    <property type="match status" value="1"/>
</dbReference>
<keyword evidence="3" id="KW-0732">Signal</keyword>
<dbReference type="Proteomes" id="UP000271098">
    <property type="component" value="Unassembled WGS sequence"/>
</dbReference>
<dbReference type="OrthoDB" id="5846669at2759"/>
<dbReference type="WBParaSite" id="GPUH_0002479701-mRNA-1">
    <property type="protein sequence ID" value="GPUH_0002479701-mRNA-1"/>
    <property type="gene ID" value="GPUH_0002479701"/>
</dbReference>
<accession>A0A183EUX6</accession>
<dbReference type="PROSITE" id="PS50092">
    <property type="entry name" value="TSP1"/>
    <property type="match status" value="1"/>
</dbReference>
<sequence length="83" mass="9646">MSPWSHCPVTCDGGVQKRTVWCENEKRRERVPDAECLILEKPSSIRECNVAKCKAVTLGSDYYQWYAGKWSPVRAARRRLYPK</sequence>
<comment type="subcellular location">
    <subcellularLocation>
        <location evidence="1">Secreted</location>
    </subcellularLocation>
</comment>
<keyword evidence="4" id="KW-0677">Repeat</keyword>
<keyword evidence="6" id="KW-1185">Reference proteome</keyword>
<evidence type="ECO:0000256" key="2">
    <source>
        <dbReference type="ARBA" id="ARBA00022525"/>
    </source>
</evidence>
<protein>
    <submittedName>
        <fullName evidence="7">TSP1_spondin domain-containing protein</fullName>
    </submittedName>
</protein>
<gene>
    <name evidence="5" type="ORF">GPUH_LOCUS24768</name>
</gene>
<proteinExistence type="predicted"/>